<dbReference type="GO" id="GO:0003954">
    <property type="term" value="F:NADH dehydrogenase activity"/>
    <property type="evidence" value="ECO:0007669"/>
    <property type="project" value="TreeGrafter"/>
</dbReference>
<comment type="subcellular location">
    <subcellularLocation>
        <location evidence="1">Membrane</location>
        <topology evidence="1">Multi-pass membrane protein</topology>
    </subcellularLocation>
    <subcellularLocation>
        <location evidence="7">Mitochondrion inner membrane</location>
        <topology evidence="7">Multi-pass membrane protein</topology>
    </subcellularLocation>
</comment>
<keyword evidence="8" id="KW-0830">Ubiquinone</keyword>
<dbReference type="GO" id="GO:0005743">
    <property type="term" value="C:mitochondrial inner membrane"/>
    <property type="evidence" value="ECO:0007669"/>
    <property type="project" value="UniProtKB-SubCell"/>
</dbReference>
<dbReference type="GO" id="GO:0009060">
    <property type="term" value="P:aerobic respiration"/>
    <property type="evidence" value="ECO:0007669"/>
    <property type="project" value="TreeGrafter"/>
</dbReference>
<dbReference type="EMBL" id="PP977509">
    <property type="protein sequence ID" value="XCI16350.1"/>
    <property type="molecule type" value="Genomic_DNA"/>
</dbReference>
<feature type="transmembrane region" description="Helical" evidence="9">
    <location>
        <begin position="268"/>
        <end position="284"/>
    </location>
</feature>
<evidence type="ECO:0000256" key="5">
    <source>
        <dbReference type="ARBA" id="ARBA00022989"/>
    </source>
</evidence>
<dbReference type="PANTHER" id="PTHR11432:SF3">
    <property type="entry name" value="NADH-UBIQUINONE OXIDOREDUCTASE CHAIN 1"/>
    <property type="match status" value="1"/>
</dbReference>
<feature type="transmembrane region" description="Helical" evidence="9">
    <location>
        <begin position="233"/>
        <end position="256"/>
    </location>
</feature>
<evidence type="ECO:0000256" key="7">
    <source>
        <dbReference type="RuleBase" id="RU000471"/>
    </source>
</evidence>
<evidence type="ECO:0000256" key="2">
    <source>
        <dbReference type="ARBA" id="ARBA00010535"/>
    </source>
</evidence>
<dbReference type="GO" id="GO:0008137">
    <property type="term" value="F:NADH dehydrogenase (ubiquinone) activity"/>
    <property type="evidence" value="ECO:0007669"/>
    <property type="project" value="UniProtKB-EC"/>
</dbReference>
<feature type="transmembrane region" description="Helical" evidence="9">
    <location>
        <begin position="12"/>
        <end position="36"/>
    </location>
</feature>
<feature type="transmembrane region" description="Helical" evidence="9">
    <location>
        <begin position="304"/>
        <end position="323"/>
    </location>
</feature>
<evidence type="ECO:0000313" key="10">
    <source>
        <dbReference type="EMBL" id="XCI16350.1"/>
    </source>
</evidence>
<protein>
    <recommendedName>
        <fullName evidence="3 8">NADH-ubiquinone oxidoreductase chain 1</fullName>
        <ecNumber evidence="8">7.1.1.2</ecNumber>
    </recommendedName>
</protein>
<comment type="catalytic activity">
    <reaction evidence="8">
        <text>a ubiquinone + NADH + 5 H(+)(in) = a ubiquinol + NAD(+) + 4 H(+)(out)</text>
        <dbReference type="Rhea" id="RHEA:29091"/>
        <dbReference type="Rhea" id="RHEA-COMP:9565"/>
        <dbReference type="Rhea" id="RHEA-COMP:9566"/>
        <dbReference type="ChEBI" id="CHEBI:15378"/>
        <dbReference type="ChEBI" id="CHEBI:16389"/>
        <dbReference type="ChEBI" id="CHEBI:17976"/>
        <dbReference type="ChEBI" id="CHEBI:57540"/>
        <dbReference type="ChEBI" id="CHEBI:57945"/>
        <dbReference type="EC" id="7.1.1.2"/>
    </reaction>
</comment>
<proteinExistence type="inferred from homology"/>
<evidence type="ECO:0000256" key="1">
    <source>
        <dbReference type="ARBA" id="ARBA00004141"/>
    </source>
</evidence>
<dbReference type="InterPro" id="IPR018086">
    <property type="entry name" value="NADH_UbQ_OxRdtase_su1_CS"/>
</dbReference>
<accession>A0AAU8HN56</accession>
<evidence type="ECO:0000256" key="3">
    <source>
        <dbReference type="ARBA" id="ARBA00021009"/>
    </source>
</evidence>
<dbReference type="HAMAP" id="MF_01350">
    <property type="entry name" value="NDH1_NuoH"/>
    <property type="match status" value="1"/>
</dbReference>
<dbReference type="AlphaFoldDB" id="A0AAU8HN56"/>
<comment type="similarity">
    <text evidence="2 7">Belongs to the complex I subunit 1 family.</text>
</comment>
<dbReference type="InterPro" id="IPR001694">
    <property type="entry name" value="NADH_UbQ_OxRdtase_su1/FPO"/>
</dbReference>
<geneLocation type="mitochondrion" evidence="10"/>
<keyword evidence="4 7" id="KW-0812">Transmembrane</keyword>
<keyword evidence="8 10" id="KW-0496">Mitochondrion</keyword>
<dbReference type="EC" id="7.1.1.2" evidence="8"/>
<dbReference type="PROSITE" id="PS00668">
    <property type="entry name" value="COMPLEX1_ND1_2"/>
    <property type="match status" value="1"/>
</dbReference>
<name>A0AAU8HN56_9BILA</name>
<evidence type="ECO:0000256" key="6">
    <source>
        <dbReference type="ARBA" id="ARBA00023136"/>
    </source>
</evidence>
<organism evidence="10">
    <name type="scientific">Brachiopoda sp</name>
    <dbReference type="NCBI Taxonomy" id="3230945"/>
    <lineage>
        <taxon>Eukaryota</taxon>
        <taxon>Metazoa</taxon>
        <taxon>Spiralia</taxon>
        <taxon>Lophotrochozoa</taxon>
        <taxon>Brachiopoda</taxon>
    </lineage>
</organism>
<keyword evidence="7" id="KW-0520">NAD</keyword>
<feature type="transmembrane region" description="Helical" evidence="9">
    <location>
        <begin position="153"/>
        <end position="173"/>
    </location>
</feature>
<keyword evidence="5 9" id="KW-1133">Transmembrane helix</keyword>
<evidence type="ECO:0000256" key="8">
    <source>
        <dbReference type="RuleBase" id="RU000473"/>
    </source>
</evidence>
<dbReference type="PANTHER" id="PTHR11432">
    <property type="entry name" value="NADH DEHYDROGENASE SUBUNIT 1"/>
    <property type="match status" value="1"/>
</dbReference>
<reference evidence="10" key="1">
    <citation type="submission" date="2024-06" db="EMBL/GenBank/DDBJ databases">
        <title>Genomic investigations of benthic invertebrates from the Clarion-Clipperton fields of polymetallic nodules.</title>
        <authorList>
            <person name="Gastineau R."/>
            <person name="Dabek P."/>
            <person name="Mianowicz K."/>
            <person name="Otis C."/>
            <person name="Stoyanova V."/>
            <person name="Krawcewicz A."/>
            <person name="Abramowski T."/>
        </authorList>
    </citation>
    <scope>NUCLEOTIDE SEQUENCE</scope>
</reference>
<feature type="transmembrane region" description="Helical" evidence="9">
    <location>
        <begin position="81"/>
        <end position="101"/>
    </location>
</feature>
<evidence type="ECO:0000256" key="4">
    <source>
        <dbReference type="ARBA" id="ARBA00022692"/>
    </source>
</evidence>
<dbReference type="PROSITE" id="PS00667">
    <property type="entry name" value="COMPLEX1_ND1_1"/>
    <property type="match status" value="1"/>
</dbReference>
<dbReference type="Pfam" id="PF00146">
    <property type="entry name" value="NADHdh"/>
    <property type="match status" value="1"/>
</dbReference>
<feature type="transmembrane region" description="Helical" evidence="9">
    <location>
        <begin position="113"/>
        <end position="132"/>
    </location>
</feature>
<sequence>MYWMSRTESLKMIPSLAAAICTVIPVLLSMAFYTLLERKVLSYSQIRKGPNKAGITGIPQAMSDALKLFSKQTILPNLSSSLVFTAAPSLALILALIPWLLYSSQYSQFHAPAGILVFLCISSLTVYSSMMAGWASNSKYALLGAIRSIAQTISYEVSMILIILIPLTLNLSFDLKEMGSPQNFQWTSLILPPLLMAWLVTCLAETSRAPFDFSEGESELVSGFNIEYGASSFALLFMAEYTNILFLSLLTSAVLLGSNSPLTEELGIFLWMKTGIISLTFLWARATLPRFRYDLLMGLTWKSFLPVFLSILLPTIALVTLTAR</sequence>
<evidence type="ECO:0000256" key="9">
    <source>
        <dbReference type="SAM" id="Phobius"/>
    </source>
</evidence>
<keyword evidence="6 9" id="KW-0472">Membrane</keyword>
<gene>
    <name evidence="10" type="primary">ND1</name>
</gene>